<dbReference type="STRING" id="1193682.BJP25_02570"/>
<dbReference type="OrthoDB" id="7626403at2"/>
<accession>A0A1Q9LD24</accession>
<dbReference type="CDD" id="cd06661">
    <property type="entry name" value="GGCT_like"/>
    <property type="match status" value="1"/>
</dbReference>
<dbReference type="InterPro" id="IPR009288">
    <property type="entry name" value="AIG2-like_dom"/>
</dbReference>
<dbReference type="InterPro" id="IPR036568">
    <property type="entry name" value="GGCT-like_sf"/>
</dbReference>
<evidence type="ECO:0000313" key="2">
    <source>
        <dbReference type="EMBL" id="OLR89905.1"/>
    </source>
</evidence>
<dbReference type="Proteomes" id="UP000186040">
    <property type="component" value="Unassembled WGS sequence"/>
</dbReference>
<dbReference type="InterPro" id="IPR013024">
    <property type="entry name" value="GGCT-like"/>
</dbReference>
<dbReference type="SUPFAM" id="SSF110857">
    <property type="entry name" value="Gamma-glutamyl cyclotransferase-like"/>
    <property type="match status" value="1"/>
</dbReference>
<dbReference type="AlphaFoldDB" id="A0A1Q9LD24"/>
<organism evidence="2 3">
    <name type="scientific">Actinokineospora bangkokensis</name>
    <dbReference type="NCBI Taxonomy" id="1193682"/>
    <lineage>
        <taxon>Bacteria</taxon>
        <taxon>Bacillati</taxon>
        <taxon>Actinomycetota</taxon>
        <taxon>Actinomycetes</taxon>
        <taxon>Pseudonocardiales</taxon>
        <taxon>Pseudonocardiaceae</taxon>
        <taxon>Actinokineospora</taxon>
    </lineage>
</organism>
<dbReference type="Gene3D" id="3.10.490.10">
    <property type="entry name" value="Gamma-glutamyl cyclotransferase-like"/>
    <property type="match status" value="1"/>
</dbReference>
<dbReference type="EMBL" id="MKQR01000028">
    <property type="protein sequence ID" value="OLR89905.1"/>
    <property type="molecule type" value="Genomic_DNA"/>
</dbReference>
<keyword evidence="3" id="KW-1185">Reference proteome</keyword>
<evidence type="ECO:0000313" key="3">
    <source>
        <dbReference type="Proteomes" id="UP000186040"/>
    </source>
</evidence>
<comment type="caution">
    <text evidence="2">The sequence shown here is derived from an EMBL/GenBank/DDBJ whole genome shotgun (WGS) entry which is preliminary data.</text>
</comment>
<protein>
    <recommendedName>
        <fullName evidence="1">Gamma-glutamylcyclotransferase AIG2-like domain-containing protein</fullName>
    </recommendedName>
</protein>
<evidence type="ECO:0000259" key="1">
    <source>
        <dbReference type="Pfam" id="PF06094"/>
    </source>
</evidence>
<proteinExistence type="predicted"/>
<feature type="domain" description="Gamma-glutamylcyclotransferase AIG2-like" evidence="1">
    <location>
        <begin position="235"/>
        <end position="341"/>
    </location>
</feature>
<sequence>MPWDFRDAEFPAVPYPGARPPYSYAHVDGAGVRVTTSPSGWLAGGADLDAWLTAHGGAPMAGRLPVLSYGSNPCPAKLTWLREALGLPGPVVVLRVRCTGLAAVWAAGFRVVDDQRPAVLAAAGGSEDHAVLMLTPEQIAVLDVCEGRGHRYALARVHTGTTTQLDDGTRLDDVLAYVGAAEIRRPLLVRGAPVRCAEVPQAEAVGLVGVPAAGDGLRTTVVEGAPDPDSFPRSLFVYGTLQPGGRAWPLLRPWSAGEPTRAHLPGTLYDTGHGYPAIRLDDGPGIDGWRVPLASRVDFAALDDYEGPEYTRVRVVVDGALAWTYLWTDPVDGMRVLAGPWPVGELGSGPASTPPGLSG</sequence>
<gene>
    <name evidence="2" type="ORF">BJP25_02570</name>
</gene>
<reference evidence="2 3" key="1">
    <citation type="submission" date="2016-10" db="EMBL/GenBank/DDBJ databases">
        <title>The Draft Genome Sequence of Actinokineospora bangkokensis 44EHWT reveals the biosynthetic pathway of antifungal compounds Thailandins with unusual extender unit butylmalonyl-CoA.</title>
        <authorList>
            <person name="Greule A."/>
            <person name="Intra B."/>
            <person name="Flemming S."/>
            <person name="Rommel M.G."/>
            <person name="Panbangred W."/>
            <person name="Bechthold A."/>
        </authorList>
    </citation>
    <scope>NUCLEOTIDE SEQUENCE [LARGE SCALE GENOMIC DNA]</scope>
    <source>
        <strain evidence="2 3">44EHW</strain>
    </source>
</reference>
<dbReference type="Pfam" id="PF06094">
    <property type="entry name" value="GGACT"/>
    <property type="match status" value="1"/>
</dbReference>
<name>A0A1Q9LD24_9PSEU</name>